<dbReference type="SUPFAM" id="SSF103196">
    <property type="entry name" value="Roadblock/LC7 domain"/>
    <property type="match status" value="1"/>
</dbReference>
<dbReference type="PANTHER" id="PTHR10779">
    <property type="entry name" value="DYNEIN LIGHT CHAIN ROADBLOCK"/>
    <property type="match status" value="1"/>
</dbReference>
<proteinExistence type="inferred from homology"/>
<sequence length="156" mass="17158">MQGIIVVNTEGIPIKSTMDHPTTTQYASLMHSFILKARSTMREIDPQNDLTFLQICSKKNEMMVAPDKDYFPINVNVDHVSRMARDSHLGAHSDQSSDHVWSGGSSSPTKGTPVLCRPSPELQEGPLASLPGFGASTQLPSDLQFPFLPLEKAFFN</sequence>
<dbReference type="Pfam" id="PF03259">
    <property type="entry name" value="Robl_LC7"/>
    <property type="match status" value="1"/>
</dbReference>
<gene>
    <name evidence="4" type="ORF">P7K49_031789</name>
</gene>
<accession>A0ABQ9U2B1</accession>
<reference evidence="4 5" key="1">
    <citation type="submission" date="2023-05" db="EMBL/GenBank/DDBJ databases">
        <title>B98-5 Cell Line De Novo Hybrid Assembly: An Optical Mapping Approach.</title>
        <authorList>
            <person name="Kananen K."/>
            <person name="Auerbach J.A."/>
            <person name="Kautto E."/>
            <person name="Blachly J.S."/>
        </authorList>
    </citation>
    <scope>NUCLEOTIDE SEQUENCE [LARGE SCALE GENOMIC DNA]</scope>
    <source>
        <strain evidence="4">B95-8</strain>
        <tissue evidence="4">Cell line</tissue>
    </source>
</reference>
<dbReference type="EMBL" id="JASSZA010000017">
    <property type="protein sequence ID" value="KAK2090532.1"/>
    <property type="molecule type" value="Genomic_DNA"/>
</dbReference>
<evidence type="ECO:0000313" key="4">
    <source>
        <dbReference type="EMBL" id="KAK2090532.1"/>
    </source>
</evidence>
<comment type="caution">
    <text evidence="4">The sequence shown here is derived from an EMBL/GenBank/DDBJ whole genome shotgun (WGS) entry which is preliminary data.</text>
</comment>
<feature type="domain" description="Roadblock/LAMTOR2" evidence="3">
    <location>
        <begin position="2"/>
        <end position="71"/>
    </location>
</feature>
<protein>
    <recommendedName>
        <fullName evidence="3">Roadblock/LAMTOR2 domain-containing protein</fullName>
    </recommendedName>
</protein>
<evidence type="ECO:0000313" key="5">
    <source>
        <dbReference type="Proteomes" id="UP001266305"/>
    </source>
</evidence>
<feature type="region of interest" description="Disordered" evidence="2">
    <location>
        <begin position="87"/>
        <end position="121"/>
    </location>
</feature>
<evidence type="ECO:0000256" key="2">
    <source>
        <dbReference type="SAM" id="MobiDB-lite"/>
    </source>
</evidence>
<comment type="similarity">
    <text evidence="1">Belongs to the GAMAD family.</text>
</comment>
<name>A0ABQ9U2B1_SAGOE</name>
<evidence type="ECO:0000259" key="3">
    <source>
        <dbReference type="Pfam" id="PF03259"/>
    </source>
</evidence>
<dbReference type="Proteomes" id="UP001266305">
    <property type="component" value="Unassembled WGS sequence"/>
</dbReference>
<evidence type="ECO:0000256" key="1">
    <source>
        <dbReference type="ARBA" id="ARBA00007191"/>
    </source>
</evidence>
<dbReference type="Gene3D" id="3.30.450.30">
    <property type="entry name" value="Dynein light chain 2a, cytoplasmic"/>
    <property type="match status" value="1"/>
</dbReference>
<organism evidence="4 5">
    <name type="scientific">Saguinus oedipus</name>
    <name type="common">Cotton-top tamarin</name>
    <name type="synonym">Oedipomidas oedipus</name>
    <dbReference type="NCBI Taxonomy" id="9490"/>
    <lineage>
        <taxon>Eukaryota</taxon>
        <taxon>Metazoa</taxon>
        <taxon>Chordata</taxon>
        <taxon>Craniata</taxon>
        <taxon>Vertebrata</taxon>
        <taxon>Euteleostomi</taxon>
        <taxon>Mammalia</taxon>
        <taxon>Eutheria</taxon>
        <taxon>Euarchontoglires</taxon>
        <taxon>Primates</taxon>
        <taxon>Haplorrhini</taxon>
        <taxon>Platyrrhini</taxon>
        <taxon>Cebidae</taxon>
        <taxon>Callitrichinae</taxon>
        <taxon>Saguinus</taxon>
    </lineage>
</organism>
<keyword evidence="5" id="KW-1185">Reference proteome</keyword>
<feature type="compositionally biased region" description="Basic and acidic residues" evidence="2">
    <location>
        <begin position="87"/>
        <end position="97"/>
    </location>
</feature>
<dbReference type="InterPro" id="IPR004942">
    <property type="entry name" value="Roadblock/LAMTOR2_dom"/>
</dbReference>